<dbReference type="EMBL" id="JOJR01001273">
    <property type="protein sequence ID" value="RCN31550.1"/>
    <property type="molecule type" value="Genomic_DNA"/>
</dbReference>
<reference evidence="1 2" key="1">
    <citation type="submission" date="2014-10" db="EMBL/GenBank/DDBJ databases">
        <title>Draft genome of the hookworm Ancylostoma caninum.</title>
        <authorList>
            <person name="Mitreva M."/>
        </authorList>
    </citation>
    <scope>NUCLEOTIDE SEQUENCE [LARGE SCALE GENOMIC DNA]</scope>
    <source>
        <strain evidence="1 2">Baltimore</strain>
    </source>
</reference>
<name>A0A368FL11_ANCCA</name>
<sequence>LLVKAASNFITQYLISEAVFDDSHSNYAIVPFPDASTYNALSGGIEDFGKLRTSDFSATFQMMFKLFPITNGNTSDIESGLSYTKDHEFPLLRDAYPRTILLFANSRQGGDNVLYGCRPPNASFLKKLST</sequence>
<dbReference type="STRING" id="29170.A0A368FL11"/>
<protein>
    <submittedName>
        <fullName evidence="1">Uncharacterized protein</fullName>
    </submittedName>
</protein>
<proteinExistence type="predicted"/>
<dbReference type="OrthoDB" id="5853888at2759"/>
<feature type="non-terminal residue" evidence="1">
    <location>
        <position position="1"/>
    </location>
</feature>
<organism evidence="1 2">
    <name type="scientific">Ancylostoma caninum</name>
    <name type="common">Dog hookworm</name>
    <dbReference type="NCBI Taxonomy" id="29170"/>
    <lineage>
        <taxon>Eukaryota</taxon>
        <taxon>Metazoa</taxon>
        <taxon>Ecdysozoa</taxon>
        <taxon>Nematoda</taxon>
        <taxon>Chromadorea</taxon>
        <taxon>Rhabditida</taxon>
        <taxon>Rhabditina</taxon>
        <taxon>Rhabditomorpha</taxon>
        <taxon>Strongyloidea</taxon>
        <taxon>Ancylostomatidae</taxon>
        <taxon>Ancylostomatinae</taxon>
        <taxon>Ancylostoma</taxon>
    </lineage>
</organism>
<keyword evidence="2" id="KW-1185">Reference proteome</keyword>
<gene>
    <name evidence="1" type="ORF">ANCCAN_22662</name>
</gene>
<comment type="caution">
    <text evidence="1">The sequence shown here is derived from an EMBL/GenBank/DDBJ whole genome shotgun (WGS) entry which is preliminary data.</text>
</comment>
<accession>A0A368FL11</accession>
<evidence type="ECO:0000313" key="2">
    <source>
        <dbReference type="Proteomes" id="UP000252519"/>
    </source>
</evidence>
<dbReference type="AlphaFoldDB" id="A0A368FL11"/>
<dbReference type="Proteomes" id="UP000252519">
    <property type="component" value="Unassembled WGS sequence"/>
</dbReference>
<evidence type="ECO:0000313" key="1">
    <source>
        <dbReference type="EMBL" id="RCN31550.1"/>
    </source>
</evidence>